<accession>A0A5N3W0R1</accession>
<evidence type="ECO:0000256" key="2">
    <source>
        <dbReference type="ARBA" id="ARBA00022741"/>
    </source>
</evidence>
<keyword evidence="1" id="KW-0436">Ligase</keyword>
<dbReference type="EMBL" id="VCEB01000022">
    <property type="protein sequence ID" value="KAB0355257.1"/>
    <property type="molecule type" value="Genomic_DNA"/>
</dbReference>
<dbReference type="InterPro" id="IPR045864">
    <property type="entry name" value="aa-tRNA-synth_II/BPL/LPL"/>
</dbReference>
<evidence type="ECO:0000256" key="4">
    <source>
        <dbReference type="ARBA" id="ARBA00022917"/>
    </source>
</evidence>
<dbReference type="Pfam" id="PF01409">
    <property type="entry name" value="tRNA-synt_2d"/>
    <property type="match status" value="1"/>
</dbReference>
<comment type="caution">
    <text evidence="8">The sequence shown here is derived from an EMBL/GenBank/DDBJ whole genome shotgun (WGS) entry which is preliminary data.</text>
</comment>
<keyword evidence="9" id="KW-1185">Reference proteome</keyword>
<dbReference type="SUPFAM" id="SSF55681">
    <property type="entry name" value="Class II aaRS and biotin synthetases"/>
    <property type="match status" value="1"/>
</dbReference>
<evidence type="ECO:0000256" key="6">
    <source>
        <dbReference type="SAM" id="MobiDB-lite"/>
    </source>
</evidence>
<protein>
    <recommendedName>
        <fullName evidence="7">Phenylalanyl-tRNA synthetase domain-containing protein</fullName>
    </recommendedName>
</protein>
<evidence type="ECO:0000259" key="7">
    <source>
        <dbReference type="Pfam" id="PF01409"/>
    </source>
</evidence>
<evidence type="ECO:0000256" key="5">
    <source>
        <dbReference type="ARBA" id="ARBA00023146"/>
    </source>
</evidence>
<feature type="region of interest" description="Disordered" evidence="6">
    <location>
        <begin position="17"/>
        <end position="43"/>
    </location>
</feature>
<keyword evidence="3" id="KW-0067">ATP-binding</keyword>
<gene>
    <name evidence="8" type="ORF">FD755_022716</name>
</gene>
<dbReference type="GO" id="GO:0006432">
    <property type="term" value="P:phenylalanyl-tRNA aminoacylation"/>
    <property type="evidence" value="ECO:0007669"/>
    <property type="project" value="TreeGrafter"/>
</dbReference>
<dbReference type="GO" id="GO:0004826">
    <property type="term" value="F:phenylalanine-tRNA ligase activity"/>
    <property type="evidence" value="ECO:0007669"/>
    <property type="project" value="TreeGrafter"/>
</dbReference>
<proteinExistence type="predicted"/>
<dbReference type="AlphaFoldDB" id="A0A5N3W0R1"/>
<keyword evidence="5" id="KW-0030">Aminoacyl-tRNA synthetase</keyword>
<dbReference type="Gene3D" id="3.30.930.10">
    <property type="entry name" value="Bira Bifunctional Protein, Domain 2"/>
    <property type="match status" value="1"/>
</dbReference>
<organism evidence="8 9">
    <name type="scientific">Muntiacus reevesi</name>
    <name type="common">Reeves' muntjac</name>
    <name type="synonym">Cervus reevesi</name>
    <dbReference type="NCBI Taxonomy" id="9886"/>
    <lineage>
        <taxon>Eukaryota</taxon>
        <taxon>Metazoa</taxon>
        <taxon>Chordata</taxon>
        <taxon>Craniata</taxon>
        <taxon>Vertebrata</taxon>
        <taxon>Euteleostomi</taxon>
        <taxon>Mammalia</taxon>
        <taxon>Eutheria</taxon>
        <taxon>Laurasiatheria</taxon>
        <taxon>Artiodactyla</taxon>
        <taxon>Ruminantia</taxon>
        <taxon>Pecora</taxon>
        <taxon>Cervidae</taxon>
        <taxon>Muntiacinae</taxon>
        <taxon>Muntiacus</taxon>
    </lineage>
</organism>
<sequence length="370" mass="42205">MVCWALRRVTQVRPHLARKASGVHPGPEHQPWGPRPAAPGAAGSTLELLGKSYPRDEYSNVTRKVLSKVGRNLHNQPQHPLWLLKERVKQHFHARFARRAGAPLFSVFDDLCPVVTTWQNFDSLLIPAGHPSRKRGDSYYLNATHMLRAHTSAHQWDLLRAGLDAFLVAGDVYRRDQIDAQHYPVFHQLEAVRLFSRHQAQEVSYITPLVLLTNVFTETGGIIINRTGVPVRQWQALTPFHHVTERREASTHWPVRLRAVETAVGAVRRTLVFQNFNVPDVIAVIQKPKPKKSKFENPDKKTGPVSAQLAGSNTFIDIQRTEKHIKLHQFSSVHLKKKTEGKHFRDQSGISQSVDEKKFFFLNMSWDPML</sequence>
<feature type="domain" description="Phenylalanyl-tRNA synthetase" evidence="7">
    <location>
        <begin position="105"/>
        <end position="193"/>
    </location>
</feature>
<evidence type="ECO:0000313" key="9">
    <source>
        <dbReference type="Proteomes" id="UP000326062"/>
    </source>
</evidence>
<evidence type="ECO:0000313" key="8">
    <source>
        <dbReference type="EMBL" id="KAB0355257.1"/>
    </source>
</evidence>
<dbReference type="PANTHER" id="PTHR11538:SF41">
    <property type="entry name" value="PHENYLALANINE--TRNA LIGASE, MITOCHONDRIAL"/>
    <property type="match status" value="1"/>
</dbReference>
<dbReference type="GO" id="GO:0000049">
    <property type="term" value="F:tRNA binding"/>
    <property type="evidence" value="ECO:0007669"/>
    <property type="project" value="InterPro"/>
</dbReference>
<reference evidence="8 9" key="1">
    <citation type="submission" date="2019-06" db="EMBL/GenBank/DDBJ databases">
        <title>Discovery of a novel chromosome fission-fusion reversal in muntjac.</title>
        <authorList>
            <person name="Mudd A.B."/>
            <person name="Bredeson J.V."/>
            <person name="Baum R."/>
            <person name="Hockemeyer D."/>
            <person name="Rokhsar D.S."/>
        </authorList>
    </citation>
    <scope>NUCLEOTIDE SEQUENCE [LARGE SCALE GENOMIC DNA]</scope>
    <source>
        <strain evidence="8">UCam_UCB_Mr</strain>
        <tissue evidence="8">Fibroblast cell line</tissue>
    </source>
</reference>
<keyword evidence="4" id="KW-0648">Protein biosynthesis</keyword>
<dbReference type="PANTHER" id="PTHR11538">
    <property type="entry name" value="PHENYLALANYL-TRNA SYNTHETASE"/>
    <property type="match status" value="1"/>
</dbReference>
<dbReference type="GO" id="GO:0005524">
    <property type="term" value="F:ATP binding"/>
    <property type="evidence" value="ECO:0007669"/>
    <property type="project" value="UniProtKB-KW"/>
</dbReference>
<dbReference type="Proteomes" id="UP000326062">
    <property type="component" value="Chromosome 22"/>
</dbReference>
<evidence type="ECO:0000256" key="3">
    <source>
        <dbReference type="ARBA" id="ARBA00022840"/>
    </source>
</evidence>
<name>A0A5N3W0R1_MUNRE</name>
<dbReference type="InterPro" id="IPR002319">
    <property type="entry name" value="Phenylalanyl-tRNA_Synthase"/>
</dbReference>
<evidence type="ECO:0000256" key="1">
    <source>
        <dbReference type="ARBA" id="ARBA00022598"/>
    </source>
</evidence>
<dbReference type="GO" id="GO:0005739">
    <property type="term" value="C:mitochondrion"/>
    <property type="evidence" value="ECO:0007669"/>
    <property type="project" value="TreeGrafter"/>
</dbReference>
<keyword evidence="2" id="KW-0547">Nucleotide-binding</keyword>